<evidence type="ECO:0000313" key="3">
    <source>
        <dbReference type="Proteomes" id="UP001648503"/>
    </source>
</evidence>
<dbReference type="InterPro" id="IPR052907">
    <property type="entry name" value="Beta-lactamase/esterase"/>
</dbReference>
<reference evidence="2 3" key="1">
    <citation type="submission" date="2021-02" db="EMBL/GenBank/DDBJ databases">
        <title>Variation within the Batrachochytrium salamandrivorans European outbreak.</title>
        <authorList>
            <person name="Kelly M."/>
            <person name="Pasmans F."/>
            <person name="Shea T.P."/>
            <person name="Munoz J.F."/>
            <person name="Carranza S."/>
            <person name="Cuomo C.A."/>
            <person name="Martel A."/>
        </authorList>
    </citation>
    <scope>NUCLEOTIDE SEQUENCE [LARGE SCALE GENOMIC DNA]</scope>
    <source>
        <strain evidence="2 3">AMFP18/2</strain>
    </source>
</reference>
<gene>
    <name evidence="2" type="ORF">BASA50_006415</name>
</gene>
<dbReference type="EMBL" id="JAFCIX010000330">
    <property type="protein sequence ID" value="KAH6594740.1"/>
    <property type="molecule type" value="Genomic_DNA"/>
</dbReference>
<dbReference type="Proteomes" id="UP001648503">
    <property type="component" value="Unassembled WGS sequence"/>
</dbReference>
<proteinExistence type="predicted"/>
<protein>
    <recommendedName>
        <fullName evidence="1">Beta-lactamase-related domain-containing protein</fullName>
    </recommendedName>
</protein>
<dbReference type="SUPFAM" id="SSF56601">
    <property type="entry name" value="beta-lactamase/transpeptidase-like"/>
    <property type="match status" value="1"/>
</dbReference>
<sequence length="654" mass="72297">MDRYLQTLAGMLYRNDTTTMKRRRPLLSKLLQVQELQQPHSSEATMTCNTTADAAWTVTPSKDTPVHAAIADDGSHHDAAYSTSNANHYRSGIHNKTHAASTADIGDGGGWGLHPTSSHIHTSNNDHCSVVAAPLDDTAACIETLLPQSLGTGYAHPCRTNADCIRCPKDTASLTPAAHRLSAAFTSTFHRRTRRLAVWMAIVLMMSYRFWTGRTHFPLTCNLFSLRCPAWPIAGEIADGFDTVLDAFKTNFAEGNEVGASFMAYIGDTPVVELYGGYHNKRYSKPYDQDSLQLVFSSSKVVEGIVVTYLVDKGLLDFTERISTYWPEFGQGNKENVTVQCLLGHRAGVTYLSRQPTLHEISDLDLLAKLLAEQPHNFNGTSVQGYHAVTRGWYLNEIVRRVDPQKRTIGQIVRQELMPALDAEYYLALPEHLESRVSRLIHYPHIRTVAKILAPKGMLVDPLPNGFKRVLFDRQSVSFKAVAGSQPKQMIPWPHSHNRRAIWATEGPSYSGITNAKSLAKFAVLMAQQGSFKGKQLISSKVIAKALVPLPFMSDVVVSRNVTFTTGGWGMGVSFPGSEHVKWIGWGGVGGSMVWWNPERNLSFAYVMNSLSLSGIGDRRSWRLIAQLVDAVDNLQHKKSASDDEATTAVRADT</sequence>
<organism evidence="2 3">
    <name type="scientific">Batrachochytrium salamandrivorans</name>
    <dbReference type="NCBI Taxonomy" id="1357716"/>
    <lineage>
        <taxon>Eukaryota</taxon>
        <taxon>Fungi</taxon>
        <taxon>Fungi incertae sedis</taxon>
        <taxon>Chytridiomycota</taxon>
        <taxon>Chytridiomycota incertae sedis</taxon>
        <taxon>Chytridiomycetes</taxon>
        <taxon>Rhizophydiales</taxon>
        <taxon>Rhizophydiales incertae sedis</taxon>
        <taxon>Batrachochytrium</taxon>
    </lineage>
</organism>
<accession>A0ABQ8FAK3</accession>
<dbReference type="PANTHER" id="PTHR43319:SF3">
    <property type="entry name" value="BETA-LACTAMASE-RELATED DOMAIN-CONTAINING PROTEIN"/>
    <property type="match status" value="1"/>
</dbReference>
<evidence type="ECO:0000259" key="1">
    <source>
        <dbReference type="Pfam" id="PF00144"/>
    </source>
</evidence>
<evidence type="ECO:0000313" key="2">
    <source>
        <dbReference type="EMBL" id="KAH6594740.1"/>
    </source>
</evidence>
<dbReference type="PANTHER" id="PTHR43319">
    <property type="entry name" value="BETA-LACTAMASE-RELATED"/>
    <property type="match status" value="1"/>
</dbReference>
<name>A0ABQ8FAK3_9FUNG</name>
<feature type="domain" description="Beta-lactamase-related" evidence="1">
    <location>
        <begin position="250"/>
        <end position="621"/>
    </location>
</feature>
<dbReference type="Pfam" id="PF00144">
    <property type="entry name" value="Beta-lactamase"/>
    <property type="match status" value="1"/>
</dbReference>
<dbReference type="InterPro" id="IPR012338">
    <property type="entry name" value="Beta-lactam/transpept-like"/>
</dbReference>
<dbReference type="InterPro" id="IPR001466">
    <property type="entry name" value="Beta-lactam-related"/>
</dbReference>
<keyword evidence="3" id="KW-1185">Reference proteome</keyword>
<dbReference type="Gene3D" id="3.40.710.10">
    <property type="entry name" value="DD-peptidase/beta-lactamase superfamily"/>
    <property type="match status" value="1"/>
</dbReference>
<comment type="caution">
    <text evidence="2">The sequence shown here is derived from an EMBL/GenBank/DDBJ whole genome shotgun (WGS) entry which is preliminary data.</text>
</comment>